<dbReference type="GeneID" id="130504540"/>
<feature type="region of interest" description="Disordered" evidence="1">
    <location>
        <begin position="46"/>
        <end position="108"/>
    </location>
</feature>
<evidence type="ECO:0000313" key="2">
    <source>
        <dbReference type="Proteomes" id="UP000504610"/>
    </source>
</evidence>
<name>A0A9W3CU88_RAPSA</name>
<proteinExistence type="predicted"/>
<dbReference type="AlphaFoldDB" id="A0A9W3CU88"/>
<dbReference type="Proteomes" id="UP000504610">
    <property type="component" value="Chromosome 1"/>
</dbReference>
<feature type="compositionally biased region" description="Polar residues" evidence="1">
    <location>
        <begin position="70"/>
        <end position="80"/>
    </location>
</feature>
<sequence>MLLTADKRYGSGRRFMNARKTVVFCTSHMPGRSNIDHAAVKRIMKLRDKASRKSKKLGSSSKEEDAAPNDQVQSQVLGSSSKEKDAAPNDQVQSQMLHLSLQEEEDVF</sequence>
<evidence type="ECO:0000256" key="1">
    <source>
        <dbReference type="SAM" id="MobiDB-lite"/>
    </source>
</evidence>
<dbReference type="RefSeq" id="XP_056855157.1">
    <property type="nucleotide sequence ID" value="XM_056999177.1"/>
</dbReference>
<gene>
    <name evidence="3" type="primary">LOC130504540</name>
</gene>
<protein>
    <submittedName>
        <fullName evidence="3">Uncharacterized protein LOC130504540</fullName>
    </submittedName>
</protein>
<organism evidence="2 3">
    <name type="scientific">Raphanus sativus</name>
    <name type="common">Radish</name>
    <name type="synonym">Raphanus raphanistrum var. sativus</name>
    <dbReference type="NCBI Taxonomy" id="3726"/>
    <lineage>
        <taxon>Eukaryota</taxon>
        <taxon>Viridiplantae</taxon>
        <taxon>Streptophyta</taxon>
        <taxon>Embryophyta</taxon>
        <taxon>Tracheophyta</taxon>
        <taxon>Spermatophyta</taxon>
        <taxon>Magnoliopsida</taxon>
        <taxon>eudicotyledons</taxon>
        <taxon>Gunneridae</taxon>
        <taxon>Pentapetalae</taxon>
        <taxon>rosids</taxon>
        <taxon>malvids</taxon>
        <taxon>Brassicales</taxon>
        <taxon>Brassicaceae</taxon>
        <taxon>Brassiceae</taxon>
        <taxon>Raphanus</taxon>
    </lineage>
</organism>
<reference evidence="2" key="1">
    <citation type="journal article" date="2019" name="Database">
        <title>The radish genome database (RadishGD): an integrated information resource for radish genomics.</title>
        <authorList>
            <person name="Yu H.J."/>
            <person name="Baek S."/>
            <person name="Lee Y.J."/>
            <person name="Cho A."/>
            <person name="Mun J.H."/>
        </authorList>
    </citation>
    <scope>NUCLEOTIDE SEQUENCE [LARGE SCALE GENOMIC DNA]</scope>
    <source>
        <strain evidence="2">cv. WK10039</strain>
    </source>
</reference>
<evidence type="ECO:0000313" key="3">
    <source>
        <dbReference type="RefSeq" id="XP_056855157.1"/>
    </source>
</evidence>
<dbReference type="KEGG" id="rsz:130504540"/>
<keyword evidence="2" id="KW-1185">Reference proteome</keyword>
<reference evidence="3" key="2">
    <citation type="submission" date="2025-08" db="UniProtKB">
        <authorList>
            <consortium name="RefSeq"/>
        </authorList>
    </citation>
    <scope>IDENTIFICATION</scope>
    <source>
        <tissue evidence="3">Leaf</tissue>
    </source>
</reference>
<accession>A0A9W3CU88</accession>